<keyword evidence="1" id="KW-0472">Membrane</keyword>
<name>A0A6C0DM02_9ZZZZ</name>
<evidence type="ECO:0000256" key="1">
    <source>
        <dbReference type="SAM" id="Phobius"/>
    </source>
</evidence>
<keyword evidence="1" id="KW-1133">Transmembrane helix</keyword>
<sequence>MNEISIAIITISIIIIIIITLKFLGKIEFKSQANFFIGIFYIIYWIIYKLLLLIYKNLYYIIVFGLIVAFFLTISTYIPIISNITNAIKKLLIFIITPILNLVLAIGSIFTNIVQFPFVIYENFKVFFDALKIIIIKTISFINFISGFLFYEFSATDDFL</sequence>
<dbReference type="EMBL" id="MN739643">
    <property type="protein sequence ID" value="QHT17613.1"/>
    <property type="molecule type" value="Genomic_DNA"/>
</dbReference>
<reference evidence="2" key="1">
    <citation type="journal article" date="2020" name="Nature">
        <title>Giant virus diversity and host interactions through global metagenomics.</title>
        <authorList>
            <person name="Schulz F."/>
            <person name="Roux S."/>
            <person name="Paez-Espino D."/>
            <person name="Jungbluth S."/>
            <person name="Walsh D.A."/>
            <person name="Denef V.J."/>
            <person name="McMahon K.D."/>
            <person name="Konstantinidis K.T."/>
            <person name="Eloe-Fadrosh E.A."/>
            <person name="Kyrpides N.C."/>
            <person name="Woyke T."/>
        </authorList>
    </citation>
    <scope>NUCLEOTIDE SEQUENCE</scope>
    <source>
        <strain evidence="2">GVMAG-M-3300023174-30</strain>
    </source>
</reference>
<protein>
    <submittedName>
        <fullName evidence="2">Uncharacterized protein</fullName>
    </submittedName>
</protein>
<feature type="transmembrane region" description="Helical" evidence="1">
    <location>
        <begin position="58"/>
        <end position="79"/>
    </location>
</feature>
<proteinExistence type="predicted"/>
<accession>A0A6C0DM02</accession>
<dbReference type="AlphaFoldDB" id="A0A6C0DM02"/>
<feature type="transmembrane region" description="Helical" evidence="1">
    <location>
        <begin position="130"/>
        <end position="151"/>
    </location>
</feature>
<evidence type="ECO:0000313" key="2">
    <source>
        <dbReference type="EMBL" id="QHT17613.1"/>
    </source>
</evidence>
<feature type="transmembrane region" description="Helical" evidence="1">
    <location>
        <begin position="6"/>
        <end position="24"/>
    </location>
</feature>
<keyword evidence="1" id="KW-0812">Transmembrane</keyword>
<organism evidence="2">
    <name type="scientific">viral metagenome</name>
    <dbReference type="NCBI Taxonomy" id="1070528"/>
    <lineage>
        <taxon>unclassified sequences</taxon>
        <taxon>metagenomes</taxon>
        <taxon>organismal metagenomes</taxon>
    </lineage>
</organism>
<feature type="transmembrane region" description="Helical" evidence="1">
    <location>
        <begin position="91"/>
        <end position="110"/>
    </location>
</feature>
<feature type="transmembrane region" description="Helical" evidence="1">
    <location>
        <begin position="33"/>
        <end position="52"/>
    </location>
</feature>